<organism evidence="1 2">
    <name type="scientific">Panagrolaimus sp. PS1159</name>
    <dbReference type="NCBI Taxonomy" id="55785"/>
    <lineage>
        <taxon>Eukaryota</taxon>
        <taxon>Metazoa</taxon>
        <taxon>Ecdysozoa</taxon>
        <taxon>Nematoda</taxon>
        <taxon>Chromadorea</taxon>
        <taxon>Rhabditida</taxon>
        <taxon>Tylenchina</taxon>
        <taxon>Panagrolaimomorpha</taxon>
        <taxon>Panagrolaimoidea</taxon>
        <taxon>Panagrolaimidae</taxon>
        <taxon>Panagrolaimus</taxon>
    </lineage>
</organism>
<evidence type="ECO:0000313" key="2">
    <source>
        <dbReference type="WBParaSite" id="PS1159_v2.g21341.t1"/>
    </source>
</evidence>
<protein>
    <submittedName>
        <fullName evidence="2">Uncharacterized protein</fullName>
    </submittedName>
</protein>
<name>A0AC35FVN3_9BILA</name>
<dbReference type="Proteomes" id="UP000887580">
    <property type="component" value="Unplaced"/>
</dbReference>
<reference evidence="2" key="1">
    <citation type="submission" date="2022-11" db="UniProtKB">
        <authorList>
            <consortium name="WormBaseParasite"/>
        </authorList>
    </citation>
    <scope>IDENTIFICATION</scope>
</reference>
<dbReference type="WBParaSite" id="PS1159_v2.g21341.t1">
    <property type="protein sequence ID" value="PS1159_v2.g21341.t1"/>
    <property type="gene ID" value="PS1159_v2.g21341"/>
</dbReference>
<evidence type="ECO:0000313" key="1">
    <source>
        <dbReference type="Proteomes" id="UP000887580"/>
    </source>
</evidence>
<accession>A0AC35FVN3</accession>
<proteinExistence type="predicted"/>
<sequence>MRYSFAILSIILIIFASTFSSVNADWWDDFIDTIHEKVTDGADFIKEKAGPTIREKFDSLKAKLQDPETHEKVQTWVKEEAFPVIKEKFNQASEFLNDEVVPEVKKVFDAGVEGHRRVFTDENGDTVIKQTIDN</sequence>